<evidence type="ECO:0000256" key="1">
    <source>
        <dbReference type="SAM" id="MobiDB-lite"/>
    </source>
</evidence>
<feature type="region of interest" description="Disordered" evidence="1">
    <location>
        <begin position="77"/>
        <end position="150"/>
    </location>
</feature>
<dbReference type="VEuPathDB" id="FungiDB:CHGG_02528"/>
<dbReference type="EMBL" id="CH408030">
    <property type="protein sequence ID" value="EAQ90593.1"/>
    <property type="molecule type" value="Genomic_DNA"/>
</dbReference>
<evidence type="ECO:0000313" key="3">
    <source>
        <dbReference type="Proteomes" id="UP000001056"/>
    </source>
</evidence>
<dbReference type="OrthoDB" id="10393936at2759"/>
<feature type="compositionally biased region" description="Basic and acidic residues" evidence="1">
    <location>
        <begin position="129"/>
        <end position="150"/>
    </location>
</feature>
<organism evidence="2 3">
    <name type="scientific">Chaetomium globosum (strain ATCC 6205 / CBS 148.51 / DSM 1962 / NBRC 6347 / NRRL 1970)</name>
    <name type="common">Soil fungus</name>
    <dbReference type="NCBI Taxonomy" id="306901"/>
    <lineage>
        <taxon>Eukaryota</taxon>
        <taxon>Fungi</taxon>
        <taxon>Dikarya</taxon>
        <taxon>Ascomycota</taxon>
        <taxon>Pezizomycotina</taxon>
        <taxon>Sordariomycetes</taxon>
        <taxon>Sordariomycetidae</taxon>
        <taxon>Sordariales</taxon>
        <taxon>Chaetomiaceae</taxon>
        <taxon>Chaetomium</taxon>
    </lineage>
</organism>
<reference evidence="3" key="1">
    <citation type="journal article" date="2015" name="Genome Announc.">
        <title>Draft genome sequence of the cellulolytic fungus Chaetomium globosum.</title>
        <authorList>
            <person name="Cuomo C.A."/>
            <person name="Untereiner W.A."/>
            <person name="Ma L.-J."/>
            <person name="Grabherr M."/>
            <person name="Birren B.W."/>
        </authorList>
    </citation>
    <scope>NUCLEOTIDE SEQUENCE [LARGE SCALE GENOMIC DNA]</scope>
    <source>
        <strain evidence="3">ATCC 6205 / CBS 148.51 / DSM 1962 / NBRC 6347 / NRRL 1970</strain>
    </source>
</reference>
<dbReference type="HOGENOM" id="CLU_1740301_0_0_1"/>
<sequence length="150" mass="16475">MLPRLRQGFREAALVVAPSAPLARYNGFSWTQGHEDYDSVVGRQLEMKQGRTHGQSPVTRELFMGFFTGLGYSILLPQSHRPQGTSSAKGSDGHAEPAQPELRTVVPKKQAIGSWRDPKPGKTGWWADYARRGTAKAEKDEHGGSRTDGS</sequence>
<dbReference type="InParanoid" id="Q2HB76"/>
<keyword evidence="3" id="KW-1185">Reference proteome</keyword>
<accession>Q2HB76</accession>
<dbReference type="RefSeq" id="XP_001229044.1">
    <property type="nucleotide sequence ID" value="XM_001229043.1"/>
</dbReference>
<proteinExistence type="predicted"/>
<dbReference type="GeneID" id="4388658"/>
<name>Q2HB76_CHAGB</name>
<gene>
    <name evidence="2" type="ORF">CHGG_02528</name>
</gene>
<feature type="compositionally biased region" description="Polar residues" evidence="1">
    <location>
        <begin position="80"/>
        <end position="89"/>
    </location>
</feature>
<dbReference type="AlphaFoldDB" id="Q2HB76"/>
<dbReference type="Proteomes" id="UP000001056">
    <property type="component" value="Unassembled WGS sequence"/>
</dbReference>
<protein>
    <submittedName>
        <fullName evidence="2">Uncharacterized protein</fullName>
    </submittedName>
</protein>
<evidence type="ECO:0000313" key="2">
    <source>
        <dbReference type="EMBL" id="EAQ90593.1"/>
    </source>
</evidence>